<comment type="caution">
    <text evidence="1">The sequence shown here is derived from an EMBL/GenBank/DDBJ whole genome shotgun (WGS) entry which is preliminary data.</text>
</comment>
<sequence>MATPQLNGLAEPDQDLVPSTPPEAIVVSPVAHIPSLNRLSSSQQSIPSTEVPASPADPSTSFQTELNDDRLSPPPVIRSIPSPPATTLHILHQDHPSIADYVPPHTDQIDNATVDELRSMLQSSLSINAKLKSETAHHNLQYKLLSLQASEDAKRANVEHEMTRREVEALRSAEHTRQARRELETRVDPIQIKYHELQQAHDALIKEHDDLLRRFKSASRLVQQQAEEIDVLNEDREMLLNRIRENRQHFHINIE</sequence>
<reference evidence="1" key="1">
    <citation type="submission" date="2022-10" db="EMBL/GenBank/DDBJ databases">
        <title>Genome Sequence of Xylaria curta.</title>
        <authorList>
            <person name="Buettner E."/>
        </authorList>
    </citation>
    <scope>NUCLEOTIDE SEQUENCE</scope>
    <source>
        <strain evidence="1">Babe10</strain>
    </source>
</reference>
<evidence type="ECO:0000313" key="1">
    <source>
        <dbReference type="EMBL" id="KAJ2967705.1"/>
    </source>
</evidence>
<proteinExistence type="predicted"/>
<accession>A0ACC1MLL3</accession>
<name>A0ACC1MLL3_9PEZI</name>
<dbReference type="Proteomes" id="UP001143856">
    <property type="component" value="Unassembled WGS sequence"/>
</dbReference>
<keyword evidence="2" id="KW-1185">Reference proteome</keyword>
<protein>
    <submittedName>
        <fullName evidence="1">Uncharacterized protein</fullName>
    </submittedName>
</protein>
<evidence type="ECO:0000313" key="2">
    <source>
        <dbReference type="Proteomes" id="UP001143856"/>
    </source>
</evidence>
<organism evidence="1 2">
    <name type="scientific">Xylaria curta</name>
    <dbReference type="NCBI Taxonomy" id="42375"/>
    <lineage>
        <taxon>Eukaryota</taxon>
        <taxon>Fungi</taxon>
        <taxon>Dikarya</taxon>
        <taxon>Ascomycota</taxon>
        <taxon>Pezizomycotina</taxon>
        <taxon>Sordariomycetes</taxon>
        <taxon>Xylariomycetidae</taxon>
        <taxon>Xylariales</taxon>
        <taxon>Xylariaceae</taxon>
        <taxon>Xylaria</taxon>
    </lineage>
</organism>
<dbReference type="EMBL" id="JAPDGR010004585">
    <property type="protein sequence ID" value="KAJ2967705.1"/>
    <property type="molecule type" value="Genomic_DNA"/>
</dbReference>
<gene>
    <name evidence="1" type="ORF">NUW58_g10388</name>
</gene>